<dbReference type="GO" id="GO:0020037">
    <property type="term" value="F:heme binding"/>
    <property type="evidence" value="ECO:0007669"/>
    <property type="project" value="InterPro"/>
</dbReference>
<dbReference type="PROSITE" id="PS00086">
    <property type="entry name" value="CYTOCHROME_P450"/>
    <property type="match status" value="1"/>
</dbReference>
<dbReference type="EMBL" id="LCTV02000005">
    <property type="protein sequence ID" value="PRQ74774.1"/>
    <property type="molecule type" value="Genomic_DNA"/>
</dbReference>
<dbReference type="InterPro" id="IPR002401">
    <property type="entry name" value="Cyt_P450_E_grp-I"/>
</dbReference>
<evidence type="ECO:0000256" key="6">
    <source>
        <dbReference type="RuleBase" id="RU000461"/>
    </source>
</evidence>
<keyword evidence="5 6" id="KW-0349">Heme</keyword>
<name>A0A2T0A9U1_RHOTO</name>
<dbReference type="Proteomes" id="UP000239560">
    <property type="component" value="Unassembled WGS sequence"/>
</dbReference>
<keyword evidence="4 5" id="KW-0408">Iron</keyword>
<dbReference type="Gene3D" id="1.10.630.10">
    <property type="entry name" value="Cytochrome P450"/>
    <property type="match status" value="1"/>
</dbReference>
<dbReference type="CDD" id="cd11060">
    <property type="entry name" value="CYP57A1-like"/>
    <property type="match status" value="1"/>
</dbReference>
<dbReference type="InterPro" id="IPR050121">
    <property type="entry name" value="Cytochrome_P450_monoxygenase"/>
</dbReference>
<dbReference type="GO" id="GO:0016705">
    <property type="term" value="F:oxidoreductase activity, acting on paired donors, with incorporation or reduction of molecular oxygen"/>
    <property type="evidence" value="ECO:0007669"/>
    <property type="project" value="InterPro"/>
</dbReference>
<accession>A0A2T0A9U1</accession>
<evidence type="ECO:0000256" key="3">
    <source>
        <dbReference type="ARBA" id="ARBA00022723"/>
    </source>
</evidence>
<protein>
    <submittedName>
        <fullName evidence="7">Cytochrome P450 oxidoreductase</fullName>
    </submittedName>
</protein>
<reference evidence="7 8" key="1">
    <citation type="journal article" date="2018" name="Elife">
        <title>Functional genomics of lipid metabolism in the oleaginous yeast Rhodosporidium toruloides.</title>
        <authorList>
            <person name="Coradetti S.T."/>
            <person name="Pinel D."/>
            <person name="Geiselman G."/>
            <person name="Ito M."/>
            <person name="Mondo S."/>
            <person name="Reilly M.C."/>
            <person name="Cheng Y.F."/>
            <person name="Bauer S."/>
            <person name="Grigoriev I."/>
            <person name="Gladden J.M."/>
            <person name="Simmons B.A."/>
            <person name="Brem R."/>
            <person name="Arkin A.P."/>
            <person name="Skerker J.M."/>
        </authorList>
    </citation>
    <scope>NUCLEOTIDE SEQUENCE [LARGE SCALE GENOMIC DNA]</scope>
    <source>
        <strain evidence="7 8">NBRC 0880</strain>
    </source>
</reference>
<dbReference type="InterPro" id="IPR001128">
    <property type="entry name" value="Cyt_P450"/>
</dbReference>
<evidence type="ECO:0000256" key="4">
    <source>
        <dbReference type="ARBA" id="ARBA00023004"/>
    </source>
</evidence>
<proteinExistence type="inferred from homology"/>
<dbReference type="InterPro" id="IPR017972">
    <property type="entry name" value="Cyt_P450_CS"/>
</dbReference>
<keyword evidence="3 5" id="KW-0479">Metal-binding</keyword>
<feature type="binding site" description="axial binding residue" evidence="5">
    <location>
        <position position="453"/>
    </location>
    <ligand>
        <name>heme</name>
        <dbReference type="ChEBI" id="CHEBI:30413"/>
    </ligand>
    <ligandPart>
        <name>Fe</name>
        <dbReference type="ChEBI" id="CHEBI:18248"/>
    </ligandPart>
</feature>
<sequence>MDSLDQAQLVLTACGTLLAALLSYALYCRFFHPLAGIPGPLRAQFGIGGWLTVRGAKRDFGWELKALHDKHGPCVRIGRNMVSVTDPRAVDDLYKFGGPVKDKAPFYQFFKVTKPSLLATLPHSQHQLARRSVSPAFAMNVLLDLEEYVDTCFDEICEYFDRQIQKDGGKATVNMGDMLQFLAMDAVGEIAFGRSFGLCKAGYDTEQYLPMIDAYTASSCLSGTQPWARPVLHRWITRKLGSSGAAALGQKASQAVALRLEEMRKAAETGDDSGLRRDMLNRLVAAKNADGSPFTIEQVKVQANSILGAGSDTTSITFRALLAYIIKDERVYRKVMSELDEAIENGTVSFPISQAAGSKLTYFQACLKETLRLHPAVPWVLPRVVPAGGAVIGGRYFAGGVHIGMSPFVYQRTDVYGPDAEVFRPERWIEASDEERKAMEKNLLTFGSGNRVCIGKFRRRRELARLTTLARQHVALLEITKLAPSLLHRYRLRFTPRGPSSPHKLPGRSVDGKWDDAEPWHCESQWFAHQRDFWMDIEERAA</sequence>
<dbReference type="GO" id="GO:0005506">
    <property type="term" value="F:iron ion binding"/>
    <property type="evidence" value="ECO:0007669"/>
    <property type="project" value="InterPro"/>
</dbReference>
<comment type="cofactor">
    <cofactor evidence="1 5">
        <name>heme</name>
        <dbReference type="ChEBI" id="CHEBI:30413"/>
    </cofactor>
</comment>
<comment type="caution">
    <text evidence="7">The sequence shown here is derived from an EMBL/GenBank/DDBJ whole genome shotgun (WGS) entry which is preliminary data.</text>
</comment>
<dbReference type="PANTHER" id="PTHR24305">
    <property type="entry name" value="CYTOCHROME P450"/>
    <property type="match status" value="1"/>
</dbReference>
<dbReference type="Pfam" id="PF00067">
    <property type="entry name" value="p450"/>
    <property type="match status" value="1"/>
</dbReference>
<evidence type="ECO:0000313" key="8">
    <source>
        <dbReference type="Proteomes" id="UP000239560"/>
    </source>
</evidence>
<dbReference type="PRINTS" id="PR00385">
    <property type="entry name" value="P450"/>
</dbReference>
<evidence type="ECO:0000256" key="1">
    <source>
        <dbReference type="ARBA" id="ARBA00001971"/>
    </source>
</evidence>
<evidence type="ECO:0000256" key="2">
    <source>
        <dbReference type="ARBA" id="ARBA00010617"/>
    </source>
</evidence>
<dbReference type="PRINTS" id="PR00463">
    <property type="entry name" value="EP450I"/>
</dbReference>
<keyword evidence="6" id="KW-0503">Monooxygenase</keyword>
<dbReference type="InterPro" id="IPR036396">
    <property type="entry name" value="Cyt_P450_sf"/>
</dbReference>
<dbReference type="OrthoDB" id="1470350at2759"/>
<dbReference type="SUPFAM" id="SSF48264">
    <property type="entry name" value="Cytochrome P450"/>
    <property type="match status" value="1"/>
</dbReference>
<dbReference type="PANTHER" id="PTHR24305:SF232">
    <property type="entry name" value="P450, PUTATIVE (EUROFUNG)-RELATED"/>
    <property type="match status" value="1"/>
</dbReference>
<comment type="similarity">
    <text evidence="2 6">Belongs to the cytochrome P450 family.</text>
</comment>
<keyword evidence="6" id="KW-0560">Oxidoreductase</keyword>
<dbReference type="GO" id="GO:0004497">
    <property type="term" value="F:monooxygenase activity"/>
    <property type="evidence" value="ECO:0007669"/>
    <property type="project" value="UniProtKB-KW"/>
</dbReference>
<gene>
    <name evidence="7" type="ORF">AAT19DRAFT_13796</name>
</gene>
<dbReference type="AlphaFoldDB" id="A0A2T0A9U1"/>
<evidence type="ECO:0000313" key="7">
    <source>
        <dbReference type="EMBL" id="PRQ74774.1"/>
    </source>
</evidence>
<organism evidence="7 8">
    <name type="scientific">Rhodotorula toruloides</name>
    <name type="common">Yeast</name>
    <name type="synonym">Rhodosporidium toruloides</name>
    <dbReference type="NCBI Taxonomy" id="5286"/>
    <lineage>
        <taxon>Eukaryota</taxon>
        <taxon>Fungi</taxon>
        <taxon>Dikarya</taxon>
        <taxon>Basidiomycota</taxon>
        <taxon>Pucciniomycotina</taxon>
        <taxon>Microbotryomycetes</taxon>
        <taxon>Sporidiobolales</taxon>
        <taxon>Sporidiobolaceae</taxon>
        <taxon>Rhodotorula</taxon>
    </lineage>
</organism>
<evidence type="ECO:0000256" key="5">
    <source>
        <dbReference type="PIRSR" id="PIRSR602401-1"/>
    </source>
</evidence>